<feature type="region of interest" description="Disordered" evidence="1">
    <location>
        <begin position="52"/>
        <end position="74"/>
    </location>
</feature>
<evidence type="ECO:0000313" key="3">
    <source>
        <dbReference type="Proteomes" id="UP000007882"/>
    </source>
</evidence>
<keyword evidence="3" id="KW-1185">Reference proteome</keyword>
<evidence type="ECO:0000313" key="2">
    <source>
        <dbReference type="EMBL" id="BAL91895.1"/>
    </source>
</evidence>
<dbReference type="AlphaFoldDB" id="I0HFV8"/>
<gene>
    <name evidence="2" type="ordered locus">AMIS_66750</name>
</gene>
<dbReference type="HOGENOM" id="CLU_2679398_0_0_11"/>
<organism evidence="2 3">
    <name type="scientific">Actinoplanes missouriensis (strain ATCC 14538 / DSM 43046 / CBS 188.64 / JCM 3121 / NBRC 102363 / NCIMB 12654 / NRRL B-3342 / UNCC 431)</name>
    <dbReference type="NCBI Taxonomy" id="512565"/>
    <lineage>
        <taxon>Bacteria</taxon>
        <taxon>Bacillati</taxon>
        <taxon>Actinomycetota</taxon>
        <taxon>Actinomycetes</taxon>
        <taxon>Micromonosporales</taxon>
        <taxon>Micromonosporaceae</taxon>
        <taxon>Actinoplanes</taxon>
    </lineage>
</organism>
<reference evidence="2 3" key="1">
    <citation type="submission" date="2012-02" db="EMBL/GenBank/DDBJ databases">
        <title>Complete genome sequence of Actinoplanes missouriensis 431 (= NBRC 102363).</title>
        <authorList>
            <person name="Ohnishi Y."/>
            <person name="Ishikawa J."/>
            <person name="Sekine M."/>
            <person name="Hosoyama A."/>
            <person name="Harada T."/>
            <person name="Narita H."/>
            <person name="Hata T."/>
            <person name="Konno Y."/>
            <person name="Tutikane K."/>
            <person name="Fujita N."/>
            <person name="Horinouchi S."/>
            <person name="Hayakawa M."/>
        </authorList>
    </citation>
    <scope>NUCLEOTIDE SEQUENCE [LARGE SCALE GENOMIC DNA]</scope>
    <source>
        <strain evidence="3">ATCC 14538 / DSM 43046 / CBS 188.64 / JCM 3121 / NBRC 102363 / NCIMB 12654 / NRRL B-3342 / UNCC 431</strain>
    </source>
</reference>
<evidence type="ECO:0000256" key="1">
    <source>
        <dbReference type="SAM" id="MobiDB-lite"/>
    </source>
</evidence>
<proteinExistence type="predicted"/>
<name>I0HFV8_ACTM4</name>
<dbReference type="EMBL" id="AP012319">
    <property type="protein sequence ID" value="BAL91895.1"/>
    <property type="molecule type" value="Genomic_DNA"/>
</dbReference>
<sequence length="74" mass="8217">MDFRLAPHPDSHTAVAPTVRGDSGHSPHPFPWHLAQFMSRYVSHVIVARSAARPPIRPSAHPPVNRGNPRAGWR</sequence>
<feature type="compositionally biased region" description="Basic and acidic residues" evidence="1">
    <location>
        <begin position="1"/>
        <end position="11"/>
    </location>
</feature>
<dbReference type="KEGG" id="ams:AMIS_66750"/>
<feature type="region of interest" description="Disordered" evidence="1">
    <location>
        <begin position="1"/>
        <end position="27"/>
    </location>
</feature>
<dbReference type="STRING" id="512565.AMIS_66750"/>
<protein>
    <submittedName>
        <fullName evidence="2">Uncharacterized protein</fullName>
    </submittedName>
</protein>
<accession>I0HFV8</accession>
<dbReference type="Proteomes" id="UP000007882">
    <property type="component" value="Chromosome"/>
</dbReference>